<name>A0ACB8Z6T8_ARCLA</name>
<evidence type="ECO:0000313" key="1">
    <source>
        <dbReference type="EMBL" id="KAI3693379.1"/>
    </source>
</evidence>
<reference evidence="2" key="1">
    <citation type="journal article" date="2022" name="Mol. Ecol. Resour.">
        <title>The genomes of chicory, endive, great burdock and yacon provide insights into Asteraceae palaeo-polyploidization history and plant inulin production.</title>
        <authorList>
            <person name="Fan W."/>
            <person name="Wang S."/>
            <person name="Wang H."/>
            <person name="Wang A."/>
            <person name="Jiang F."/>
            <person name="Liu H."/>
            <person name="Zhao H."/>
            <person name="Xu D."/>
            <person name="Zhang Y."/>
        </authorList>
    </citation>
    <scope>NUCLEOTIDE SEQUENCE [LARGE SCALE GENOMIC DNA]</scope>
    <source>
        <strain evidence="2">cv. Niubang</strain>
    </source>
</reference>
<dbReference type="Proteomes" id="UP001055879">
    <property type="component" value="Linkage Group LG11"/>
</dbReference>
<keyword evidence="2" id="KW-1185">Reference proteome</keyword>
<dbReference type="EMBL" id="CM042057">
    <property type="protein sequence ID" value="KAI3693379.1"/>
    <property type="molecule type" value="Genomic_DNA"/>
</dbReference>
<proteinExistence type="predicted"/>
<sequence>MIIDQRKGVGMKKLEDLEEISDMGFDLLPISSVDHDQSTIVDSSCSVNSFAYYRTNSETSAFSELLTDDSNSCSSETNSPVSWRATGRSPFRPALSRFGGIRCNHKREKDDKLDDQKPTDLELEMMRERFSKLLLGEDMSGGGKGVSTAVTVSNAITNLYVSIFGQHQRLEPLYPDKKTMWKREMTCLLSVCDYIVEFIPTSRRLKNGASVEMMISQPRSDIDINLPALIKLDALLLETLESFEETEFWYEEHGSMSGNSRTGSFRKVPQPQRKEEKWWLPLPCVSTGGLSETAKKHLRQKRDSGNQIHKAAMAINSSVLSDMEIPRTYTASLPKSGRTSVGDKIYKYMTSTNTFSPEYLLDCLNISSEHEALELADRIEASMFTWRQKACLNYPKSSWEMIKEHAEGDKNVVLAERADMLLFSLKRQFPGLAQTTLDTSKIQYNKDVGQAILESYSRVLEGLAFNIVSWIEDVLFVDKSIRNQEELGTTSEF</sequence>
<evidence type="ECO:0000313" key="2">
    <source>
        <dbReference type="Proteomes" id="UP001055879"/>
    </source>
</evidence>
<reference evidence="1 2" key="2">
    <citation type="journal article" date="2022" name="Mol. Ecol. Resour.">
        <title>The genomes of chicory, endive, great burdock and yacon provide insights into Asteraceae paleo-polyploidization history and plant inulin production.</title>
        <authorList>
            <person name="Fan W."/>
            <person name="Wang S."/>
            <person name="Wang H."/>
            <person name="Wang A."/>
            <person name="Jiang F."/>
            <person name="Liu H."/>
            <person name="Zhao H."/>
            <person name="Xu D."/>
            <person name="Zhang Y."/>
        </authorList>
    </citation>
    <scope>NUCLEOTIDE SEQUENCE [LARGE SCALE GENOMIC DNA]</scope>
    <source>
        <strain evidence="2">cv. Niubang</strain>
    </source>
</reference>
<organism evidence="1 2">
    <name type="scientific">Arctium lappa</name>
    <name type="common">Greater burdock</name>
    <name type="synonym">Lappa major</name>
    <dbReference type="NCBI Taxonomy" id="4217"/>
    <lineage>
        <taxon>Eukaryota</taxon>
        <taxon>Viridiplantae</taxon>
        <taxon>Streptophyta</taxon>
        <taxon>Embryophyta</taxon>
        <taxon>Tracheophyta</taxon>
        <taxon>Spermatophyta</taxon>
        <taxon>Magnoliopsida</taxon>
        <taxon>eudicotyledons</taxon>
        <taxon>Gunneridae</taxon>
        <taxon>Pentapetalae</taxon>
        <taxon>asterids</taxon>
        <taxon>campanulids</taxon>
        <taxon>Asterales</taxon>
        <taxon>Asteraceae</taxon>
        <taxon>Carduoideae</taxon>
        <taxon>Cardueae</taxon>
        <taxon>Arctiinae</taxon>
        <taxon>Arctium</taxon>
    </lineage>
</organism>
<accession>A0ACB8Z6T8</accession>
<gene>
    <name evidence="1" type="ORF">L6452_33214</name>
</gene>
<protein>
    <submittedName>
        <fullName evidence="1">Uncharacterized protein</fullName>
    </submittedName>
</protein>
<comment type="caution">
    <text evidence="1">The sequence shown here is derived from an EMBL/GenBank/DDBJ whole genome shotgun (WGS) entry which is preliminary data.</text>
</comment>